<keyword evidence="3" id="KW-1185">Reference proteome</keyword>
<feature type="region of interest" description="Disordered" evidence="1">
    <location>
        <begin position="102"/>
        <end position="150"/>
    </location>
</feature>
<organism evidence="2 3">
    <name type="scientific">Winogradskyella alexanderae</name>
    <dbReference type="NCBI Taxonomy" id="2877123"/>
    <lineage>
        <taxon>Bacteria</taxon>
        <taxon>Pseudomonadati</taxon>
        <taxon>Bacteroidota</taxon>
        <taxon>Flavobacteriia</taxon>
        <taxon>Flavobacteriales</taxon>
        <taxon>Flavobacteriaceae</taxon>
        <taxon>Winogradskyella</taxon>
    </lineage>
</organism>
<protein>
    <submittedName>
        <fullName evidence="2">Uncharacterized protein</fullName>
    </submittedName>
</protein>
<dbReference type="RefSeq" id="WP_224527844.1">
    <property type="nucleotide sequence ID" value="NZ_JAIUJR010000003.1"/>
</dbReference>
<evidence type="ECO:0000313" key="3">
    <source>
        <dbReference type="Proteomes" id="UP001198901"/>
    </source>
</evidence>
<dbReference type="EMBL" id="JAIUJR010000003">
    <property type="protein sequence ID" value="MCA0132380.1"/>
    <property type="molecule type" value="Genomic_DNA"/>
</dbReference>
<reference evidence="3" key="1">
    <citation type="submission" date="2023-07" db="EMBL/GenBank/DDBJ databases">
        <authorList>
            <person name="Yue Y."/>
        </authorList>
    </citation>
    <scope>NUCLEOTIDE SEQUENCE [LARGE SCALE GENOMIC DNA]</scope>
    <source>
        <strain evidence="3">D23</strain>
    </source>
</reference>
<accession>A0ABS7XQU1</accession>
<gene>
    <name evidence="2" type="ORF">LBU54_07270</name>
</gene>
<evidence type="ECO:0000256" key="1">
    <source>
        <dbReference type="SAM" id="MobiDB-lite"/>
    </source>
</evidence>
<evidence type="ECO:0000313" key="2">
    <source>
        <dbReference type="EMBL" id="MCA0132380.1"/>
    </source>
</evidence>
<feature type="compositionally biased region" description="Polar residues" evidence="1">
    <location>
        <begin position="134"/>
        <end position="150"/>
    </location>
</feature>
<proteinExistence type="predicted"/>
<comment type="caution">
    <text evidence="2">The sequence shown here is derived from an EMBL/GenBank/DDBJ whole genome shotgun (WGS) entry which is preliminary data.</text>
</comment>
<dbReference type="Proteomes" id="UP001198901">
    <property type="component" value="Unassembled WGS sequence"/>
</dbReference>
<sequence length="242" mass="26305">MINIRQATDSLNVNALTKKTEALAKRVGAIEQEQSLWDNIIRTLDIIIWPLAVIVMLYIFKKQISSIIDRFESADISSTGLAFKLQQSTELIGVGSSDILPKDGGGINPKDGGGINPKDGGGINPKDGGGISPKSDSGINPKSTESSSLRASIAESPYQMLIELEDAIAYKLNNKASKNGLNIQGKSNYSMVNSLYSNNIIDSYTAKKLRAVIELNTMGLNTPETTHEQVTQMKRLFNNINF</sequence>
<name>A0ABS7XQU1_9FLAO</name>
<feature type="compositionally biased region" description="Gly residues" evidence="1">
    <location>
        <begin position="103"/>
        <end position="131"/>
    </location>
</feature>